<gene>
    <name evidence="1" type="ORF">NCTC10974_03665</name>
</gene>
<dbReference type="EMBL" id="CAADJZ010000001">
    <property type="protein sequence ID" value="VFT70105.1"/>
    <property type="molecule type" value="Genomic_DNA"/>
</dbReference>
<name>A0A485JH99_ECOLX</name>
<sequence>MGGYLCYLASAIRQAEFANAAKDFGIKGKKREPISSLMILTGFFNMRKVERFTQRPNKRFIVADSFARAVRKFRHRFTVTLNQLNDNIQGFYLGDIAGQASPNTKT</sequence>
<evidence type="ECO:0000313" key="2">
    <source>
        <dbReference type="Proteomes" id="UP000358010"/>
    </source>
</evidence>
<evidence type="ECO:0000313" key="1">
    <source>
        <dbReference type="EMBL" id="VFT70105.1"/>
    </source>
</evidence>
<dbReference type="AlphaFoldDB" id="A0A485JH99"/>
<proteinExistence type="predicted"/>
<dbReference type="Proteomes" id="UP000358010">
    <property type="component" value="Unassembled WGS sequence"/>
</dbReference>
<accession>A0A485JH99</accession>
<reference evidence="1 2" key="1">
    <citation type="submission" date="2019-03" db="EMBL/GenBank/DDBJ databases">
        <authorList>
            <consortium name="Pathogen Informatics"/>
        </authorList>
    </citation>
    <scope>NUCLEOTIDE SEQUENCE [LARGE SCALE GENOMIC DNA]</scope>
    <source>
        <strain evidence="1 2">NCTC10974</strain>
    </source>
</reference>
<protein>
    <submittedName>
        <fullName evidence="1">Uncharacterized protein</fullName>
    </submittedName>
</protein>
<organism evidence="1 2">
    <name type="scientific">Escherichia coli</name>
    <dbReference type="NCBI Taxonomy" id="562"/>
    <lineage>
        <taxon>Bacteria</taxon>
        <taxon>Pseudomonadati</taxon>
        <taxon>Pseudomonadota</taxon>
        <taxon>Gammaproteobacteria</taxon>
        <taxon>Enterobacterales</taxon>
        <taxon>Enterobacteriaceae</taxon>
        <taxon>Escherichia</taxon>
    </lineage>
</organism>